<feature type="transmembrane region" description="Helical" evidence="1">
    <location>
        <begin position="63"/>
        <end position="83"/>
    </location>
</feature>
<sequence>MRNYYLTGVGVASTLALARAIGKYGSVKNSLSMLISGAGMASGSTLFYIVGSKKLGLCHHYNPLCLLSTVGIMVGSSMMIAAVSPPRRLNTLLTVGIFCGSIFLGKYKLFLDDRRLKSASVGIITLWIIGFLSEKPLSKIIFDLLPYCQIIVSSYIITRGTQMESNPYDYLHIPILFYLAFMSIFCAVSSKN</sequence>
<proteinExistence type="predicted"/>
<feature type="transmembrane region" description="Helical" evidence="1">
    <location>
        <begin position="32"/>
        <end position="51"/>
    </location>
</feature>
<feature type="transmembrane region" description="Helical" evidence="1">
    <location>
        <begin position="116"/>
        <end position="134"/>
    </location>
</feature>
<keyword evidence="1" id="KW-1133">Transmembrane helix</keyword>
<accession>A0A3G5A3B6</accession>
<gene>
    <name evidence="2" type="ORF">Harvfovirus55_7</name>
</gene>
<protein>
    <submittedName>
        <fullName evidence="2">Uncharacterized protein</fullName>
    </submittedName>
</protein>
<feature type="transmembrane region" description="Helical" evidence="1">
    <location>
        <begin position="89"/>
        <end position="109"/>
    </location>
</feature>
<keyword evidence="1" id="KW-0472">Membrane</keyword>
<evidence type="ECO:0000313" key="2">
    <source>
        <dbReference type="EMBL" id="AYV81718.1"/>
    </source>
</evidence>
<feature type="transmembrane region" description="Helical" evidence="1">
    <location>
        <begin position="170"/>
        <end position="190"/>
    </location>
</feature>
<name>A0A3G5A3B6_9VIRU</name>
<organism evidence="2">
    <name type="scientific">Harvfovirus sp</name>
    <dbReference type="NCBI Taxonomy" id="2487768"/>
    <lineage>
        <taxon>Viruses</taxon>
        <taxon>Varidnaviria</taxon>
        <taxon>Bamfordvirae</taxon>
        <taxon>Nucleocytoviricota</taxon>
        <taxon>Megaviricetes</taxon>
        <taxon>Imitervirales</taxon>
        <taxon>Mimiviridae</taxon>
        <taxon>Klosneuvirinae</taxon>
    </lineage>
</organism>
<dbReference type="EMBL" id="MK072297">
    <property type="protein sequence ID" value="AYV81718.1"/>
    <property type="molecule type" value="Genomic_DNA"/>
</dbReference>
<keyword evidence="1" id="KW-0812">Transmembrane</keyword>
<reference evidence="2" key="1">
    <citation type="submission" date="2018-10" db="EMBL/GenBank/DDBJ databases">
        <title>Hidden diversity of soil giant viruses.</title>
        <authorList>
            <person name="Schulz F."/>
            <person name="Alteio L."/>
            <person name="Goudeau D."/>
            <person name="Ryan E.M."/>
            <person name="Malmstrom R.R."/>
            <person name="Blanchard J."/>
            <person name="Woyke T."/>
        </authorList>
    </citation>
    <scope>NUCLEOTIDE SEQUENCE</scope>
    <source>
        <strain evidence="2">HAV1</strain>
    </source>
</reference>
<evidence type="ECO:0000256" key="1">
    <source>
        <dbReference type="SAM" id="Phobius"/>
    </source>
</evidence>